<dbReference type="Proteomes" id="UP000534306">
    <property type="component" value="Unassembled WGS sequence"/>
</dbReference>
<organism evidence="3 4">
    <name type="scientific">Kribbella sandramycini</name>
    <dbReference type="NCBI Taxonomy" id="60450"/>
    <lineage>
        <taxon>Bacteria</taxon>
        <taxon>Bacillati</taxon>
        <taxon>Actinomycetota</taxon>
        <taxon>Actinomycetes</taxon>
        <taxon>Propionibacteriales</taxon>
        <taxon>Kribbellaceae</taxon>
        <taxon>Kribbella</taxon>
    </lineage>
</organism>
<evidence type="ECO:0000256" key="1">
    <source>
        <dbReference type="SAM" id="MobiDB-lite"/>
    </source>
</evidence>
<protein>
    <submittedName>
        <fullName evidence="3">Uncharacterized protein</fullName>
    </submittedName>
</protein>
<keyword evidence="4" id="KW-1185">Reference proteome</keyword>
<comment type="caution">
    <text evidence="3">The sequence shown here is derived from an EMBL/GenBank/DDBJ whole genome shotgun (WGS) entry which is preliminary data.</text>
</comment>
<dbReference type="EMBL" id="JACHKF010000001">
    <property type="protein sequence ID" value="MBB6570106.1"/>
    <property type="molecule type" value="Genomic_DNA"/>
</dbReference>
<dbReference type="EMBL" id="JABJRC010000012">
    <property type="protein sequence ID" value="NOL45392.1"/>
    <property type="molecule type" value="Genomic_DNA"/>
</dbReference>
<evidence type="ECO:0000313" key="3">
    <source>
        <dbReference type="EMBL" id="NOL45392.1"/>
    </source>
</evidence>
<feature type="compositionally biased region" description="Pro residues" evidence="1">
    <location>
        <begin position="65"/>
        <end position="96"/>
    </location>
</feature>
<evidence type="ECO:0000313" key="2">
    <source>
        <dbReference type="EMBL" id="MBB6570106.1"/>
    </source>
</evidence>
<evidence type="ECO:0000313" key="5">
    <source>
        <dbReference type="Proteomes" id="UP000553957"/>
    </source>
</evidence>
<proteinExistence type="predicted"/>
<reference evidence="2 5" key="2">
    <citation type="submission" date="2020-08" db="EMBL/GenBank/DDBJ databases">
        <title>Sequencing the genomes of 1000 actinobacteria strains.</title>
        <authorList>
            <person name="Klenk H.-P."/>
        </authorList>
    </citation>
    <scope>NUCLEOTIDE SEQUENCE [LARGE SCALE GENOMIC DNA]</scope>
    <source>
        <strain evidence="2 5">DSM 15626</strain>
    </source>
</reference>
<dbReference type="RefSeq" id="WP_171678649.1">
    <property type="nucleotide sequence ID" value="NZ_BAAAGT010000005.1"/>
</dbReference>
<feature type="compositionally biased region" description="Low complexity" evidence="1">
    <location>
        <begin position="97"/>
        <end position="110"/>
    </location>
</feature>
<feature type="region of interest" description="Disordered" evidence="1">
    <location>
        <begin position="58"/>
        <end position="125"/>
    </location>
</feature>
<gene>
    <name evidence="2" type="ORF">HNR71_005743</name>
    <name evidence="3" type="ORF">HPO96_34605</name>
</gene>
<name>A0A7Y4P2I5_9ACTN</name>
<accession>A0A7Y4P2I5</accession>
<sequence length="238" mass="26159">MEFAIFVVILAILGVVAKLQKGKGPDGGRTERVQKMLERIQAQQGGNVPIQFQGQFTQAAGQQTAPPPYGQPQQPQYPPPPVQFAPPQYQPGPYQPDPYQAAPYQTAPYHPAAPLPKQPTPRRDTDQRVRDLMAANNEVGAIRLLSDEQDMGILEAQQYARNLVAPPTAATPTATPIPEDEETRYTGSAAFADSLFNLDREENTWASGWVDTPAPEDRSDIEELWQTVKNPPRPPGTP</sequence>
<dbReference type="AlphaFoldDB" id="A0A7Y4P2I5"/>
<reference evidence="3 4" key="1">
    <citation type="submission" date="2020-05" db="EMBL/GenBank/DDBJ databases">
        <title>Genome sequence of Kribbella sandramycini ATCC 39419.</title>
        <authorList>
            <person name="Maclea K.S."/>
            <person name="Fair J.L."/>
        </authorList>
    </citation>
    <scope>NUCLEOTIDE SEQUENCE [LARGE SCALE GENOMIC DNA]</scope>
    <source>
        <strain evidence="3 4">ATCC 39419</strain>
    </source>
</reference>
<evidence type="ECO:0000313" key="4">
    <source>
        <dbReference type="Proteomes" id="UP000534306"/>
    </source>
</evidence>
<dbReference type="Proteomes" id="UP000553957">
    <property type="component" value="Unassembled WGS sequence"/>
</dbReference>